<feature type="domain" description="SCP" evidence="1">
    <location>
        <begin position="20"/>
        <end position="142"/>
    </location>
</feature>
<dbReference type="InterPro" id="IPR014044">
    <property type="entry name" value="CAP_dom"/>
</dbReference>
<protein>
    <submittedName>
        <fullName evidence="2">CAP domain-containing protein</fullName>
    </submittedName>
</protein>
<dbReference type="InterPro" id="IPR035940">
    <property type="entry name" value="CAP_sf"/>
</dbReference>
<dbReference type="OrthoDB" id="68195at2"/>
<reference evidence="2 3" key="1">
    <citation type="submission" date="2019-07" db="EMBL/GenBank/DDBJ databases">
        <title>Caenimonas sedimenti sp. nov., isolated from activated sludge.</title>
        <authorList>
            <person name="Xu J."/>
        </authorList>
    </citation>
    <scope>NUCLEOTIDE SEQUENCE [LARGE SCALE GENOMIC DNA]</scope>
    <source>
        <strain evidence="2 3">HX-9-20</strain>
    </source>
</reference>
<gene>
    <name evidence="2" type="ORF">FN976_27660</name>
</gene>
<dbReference type="EMBL" id="VOBQ01000029">
    <property type="protein sequence ID" value="TWO65028.1"/>
    <property type="molecule type" value="Genomic_DNA"/>
</dbReference>
<evidence type="ECO:0000313" key="3">
    <source>
        <dbReference type="Proteomes" id="UP000318199"/>
    </source>
</evidence>
<keyword evidence="3" id="KW-1185">Reference proteome</keyword>
<evidence type="ECO:0000313" key="2">
    <source>
        <dbReference type="EMBL" id="TWO65028.1"/>
    </source>
</evidence>
<dbReference type="PANTHER" id="PTHR31157:SF1">
    <property type="entry name" value="SCP DOMAIN-CONTAINING PROTEIN"/>
    <property type="match status" value="1"/>
</dbReference>
<dbReference type="AlphaFoldDB" id="A0A562ZEZ7"/>
<dbReference type="Gene3D" id="3.40.33.10">
    <property type="entry name" value="CAP"/>
    <property type="match status" value="1"/>
</dbReference>
<dbReference type="Pfam" id="PF00188">
    <property type="entry name" value="CAP"/>
    <property type="match status" value="1"/>
</dbReference>
<sequence length="147" mass="15915">MKFSTPCEVPGLREAILQQVNAVRARGSNCGGQVYGAARAVAWNDQLVSAASGHSRDMADRNYFDHRSLSGTEPAHRVDAVGYKWRGVAENIAAGQFDAHSVMRGWLNSPGHCSNIMDPKFTEIGVACAARAGTVYGGYWTMVLARR</sequence>
<accession>A0A562ZEZ7</accession>
<organism evidence="2 3">
    <name type="scientific">Caenimonas sedimenti</name>
    <dbReference type="NCBI Taxonomy" id="2596921"/>
    <lineage>
        <taxon>Bacteria</taxon>
        <taxon>Pseudomonadati</taxon>
        <taxon>Pseudomonadota</taxon>
        <taxon>Betaproteobacteria</taxon>
        <taxon>Burkholderiales</taxon>
        <taxon>Comamonadaceae</taxon>
        <taxon>Caenimonas</taxon>
    </lineage>
</organism>
<proteinExistence type="predicted"/>
<name>A0A562ZEZ7_9BURK</name>
<dbReference type="CDD" id="cd05379">
    <property type="entry name" value="CAP_bacterial"/>
    <property type="match status" value="1"/>
</dbReference>
<dbReference type="Proteomes" id="UP000318199">
    <property type="component" value="Unassembled WGS sequence"/>
</dbReference>
<dbReference type="PANTHER" id="PTHR31157">
    <property type="entry name" value="SCP DOMAIN-CONTAINING PROTEIN"/>
    <property type="match status" value="1"/>
</dbReference>
<dbReference type="SUPFAM" id="SSF55797">
    <property type="entry name" value="PR-1-like"/>
    <property type="match status" value="1"/>
</dbReference>
<comment type="caution">
    <text evidence="2">The sequence shown here is derived from an EMBL/GenBank/DDBJ whole genome shotgun (WGS) entry which is preliminary data.</text>
</comment>
<evidence type="ECO:0000259" key="1">
    <source>
        <dbReference type="Pfam" id="PF00188"/>
    </source>
</evidence>